<keyword evidence="2" id="KW-1185">Reference proteome</keyword>
<gene>
    <name evidence="1" type="ORF">D5086_009978</name>
</gene>
<organism evidence="1 2">
    <name type="scientific">Populus alba</name>
    <name type="common">White poplar</name>
    <dbReference type="NCBI Taxonomy" id="43335"/>
    <lineage>
        <taxon>Eukaryota</taxon>
        <taxon>Viridiplantae</taxon>
        <taxon>Streptophyta</taxon>
        <taxon>Embryophyta</taxon>
        <taxon>Tracheophyta</taxon>
        <taxon>Spermatophyta</taxon>
        <taxon>Magnoliopsida</taxon>
        <taxon>eudicotyledons</taxon>
        <taxon>Gunneridae</taxon>
        <taxon>Pentapetalae</taxon>
        <taxon>rosids</taxon>
        <taxon>fabids</taxon>
        <taxon>Malpighiales</taxon>
        <taxon>Salicaceae</taxon>
        <taxon>Saliceae</taxon>
        <taxon>Populus</taxon>
    </lineage>
</organism>
<reference evidence="1 2" key="1">
    <citation type="journal article" date="2024" name="Plant Biotechnol. J.">
        <title>Genome and CRISPR/Cas9 system of a widespread forest tree (Populus alba) in the world.</title>
        <authorList>
            <person name="Liu Y.J."/>
            <person name="Jiang P.F."/>
            <person name="Han X.M."/>
            <person name="Li X.Y."/>
            <person name="Wang H.M."/>
            <person name="Wang Y.J."/>
            <person name="Wang X.X."/>
            <person name="Zeng Q.Y."/>
        </authorList>
    </citation>
    <scope>NUCLEOTIDE SEQUENCE [LARGE SCALE GENOMIC DNA]</scope>
    <source>
        <strain evidence="2">cv. PAL-ZL1</strain>
    </source>
</reference>
<proteinExistence type="predicted"/>
<dbReference type="Proteomes" id="UP000309997">
    <property type="component" value="Unassembled WGS sequence"/>
</dbReference>
<protein>
    <submittedName>
        <fullName evidence="1">Uncharacterized protein</fullName>
    </submittedName>
</protein>
<comment type="caution">
    <text evidence="1">The sequence shown here is derived from an EMBL/GenBank/DDBJ whole genome shotgun (WGS) entry which is preliminary data.</text>
</comment>
<accession>A0ACC4C829</accession>
<evidence type="ECO:0000313" key="1">
    <source>
        <dbReference type="EMBL" id="KAL3591338.1"/>
    </source>
</evidence>
<evidence type="ECO:0000313" key="2">
    <source>
        <dbReference type="Proteomes" id="UP000309997"/>
    </source>
</evidence>
<name>A0ACC4C829_POPAL</name>
<sequence>MGAVTAAWHHGTSDLSGELARPFSQTGTDSHGQISAWHQDARVRHGTSDLSGELAYSSQTGTDSHRQYDNCI</sequence>
<dbReference type="EMBL" id="RCHU02000005">
    <property type="protein sequence ID" value="KAL3591338.1"/>
    <property type="molecule type" value="Genomic_DNA"/>
</dbReference>